<dbReference type="PANTHER" id="PTHR47245:SF2">
    <property type="entry name" value="PEPTIDYL-PROLYL CIS-TRANS ISOMERASE HP_0175-RELATED"/>
    <property type="match status" value="1"/>
</dbReference>
<dbReference type="PROSITE" id="PS50198">
    <property type="entry name" value="PPIC_PPIASE_2"/>
    <property type="match status" value="1"/>
</dbReference>
<keyword evidence="8 12" id="KW-0413">Isomerase</keyword>
<name>A0AAW9DQK1_ACIAO</name>
<evidence type="ECO:0000256" key="7">
    <source>
        <dbReference type="ARBA" id="ARBA00031484"/>
    </source>
</evidence>
<dbReference type="AlphaFoldDB" id="A0AAW9DQK1"/>
<evidence type="ECO:0000256" key="8">
    <source>
        <dbReference type="PROSITE-ProRule" id="PRU00278"/>
    </source>
</evidence>
<proteinExistence type="inferred from homology"/>
<feature type="chain" id="PRO_5043801953" description="Parvulin-like PPIase" evidence="10">
    <location>
        <begin position="29"/>
        <end position="311"/>
    </location>
</feature>
<dbReference type="GO" id="GO:0003755">
    <property type="term" value="F:peptidyl-prolyl cis-trans isomerase activity"/>
    <property type="evidence" value="ECO:0007669"/>
    <property type="project" value="UniProtKB-KW"/>
</dbReference>
<evidence type="ECO:0000256" key="1">
    <source>
        <dbReference type="ARBA" id="ARBA00000971"/>
    </source>
</evidence>
<keyword evidence="10" id="KW-0732">Signal</keyword>
<evidence type="ECO:0000256" key="2">
    <source>
        <dbReference type="ARBA" id="ARBA00007656"/>
    </source>
</evidence>
<feature type="signal peptide" evidence="10">
    <location>
        <begin position="1"/>
        <end position="28"/>
    </location>
</feature>
<evidence type="ECO:0000313" key="12">
    <source>
        <dbReference type="EMBL" id="MDX5931288.1"/>
    </source>
</evidence>
<dbReference type="EMBL" id="JAWXYB010000018">
    <property type="protein sequence ID" value="MDX5931288.1"/>
    <property type="molecule type" value="Genomic_DNA"/>
</dbReference>
<gene>
    <name evidence="12" type="ORF">SIL87_10970</name>
</gene>
<dbReference type="Pfam" id="PF13616">
    <property type="entry name" value="Rotamase_3"/>
    <property type="match status" value="1"/>
</dbReference>
<evidence type="ECO:0000256" key="4">
    <source>
        <dbReference type="ARBA" id="ARBA00018370"/>
    </source>
</evidence>
<comment type="similarity">
    <text evidence="2">Belongs to the PpiC/parvulin rotamase family.</text>
</comment>
<dbReference type="InterPro" id="IPR000297">
    <property type="entry name" value="PPIase_PpiC"/>
</dbReference>
<dbReference type="Proteomes" id="UP001279553">
    <property type="component" value="Unassembled WGS sequence"/>
</dbReference>
<keyword evidence="5 8" id="KW-0697">Rotamase</keyword>
<evidence type="ECO:0000256" key="10">
    <source>
        <dbReference type="SAM" id="SignalP"/>
    </source>
</evidence>
<dbReference type="EC" id="5.2.1.8" evidence="3"/>
<feature type="domain" description="PpiC" evidence="11">
    <location>
        <begin position="158"/>
        <end position="248"/>
    </location>
</feature>
<organism evidence="12 13">
    <name type="scientific">Acidiphilium acidophilum</name>
    <name type="common">Thiobacillus acidophilus</name>
    <dbReference type="NCBI Taxonomy" id="76588"/>
    <lineage>
        <taxon>Bacteria</taxon>
        <taxon>Pseudomonadati</taxon>
        <taxon>Pseudomonadota</taxon>
        <taxon>Alphaproteobacteria</taxon>
        <taxon>Acetobacterales</taxon>
        <taxon>Acidocellaceae</taxon>
        <taxon>Acidiphilium</taxon>
    </lineage>
</organism>
<dbReference type="Gene3D" id="1.10.4030.10">
    <property type="entry name" value="Porin chaperone SurA, peptide-binding domain"/>
    <property type="match status" value="1"/>
</dbReference>
<evidence type="ECO:0000259" key="11">
    <source>
        <dbReference type="PROSITE" id="PS50198"/>
    </source>
</evidence>
<evidence type="ECO:0000256" key="9">
    <source>
        <dbReference type="SAM" id="MobiDB-lite"/>
    </source>
</evidence>
<protein>
    <recommendedName>
        <fullName evidence="4">Parvulin-like PPIase</fullName>
        <ecNumber evidence="3">5.2.1.8</ecNumber>
    </recommendedName>
    <alternativeName>
        <fullName evidence="6">Peptidyl-prolyl cis-trans isomerase plp</fullName>
    </alternativeName>
    <alternativeName>
        <fullName evidence="7">Rotamase plp</fullName>
    </alternativeName>
</protein>
<dbReference type="RefSeq" id="WP_319614212.1">
    <property type="nucleotide sequence ID" value="NZ_JAWXYB010000018.1"/>
</dbReference>
<keyword evidence="13" id="KW-1185">Reference proteome</keyword>
<dbReference type="PANTHER" id="PTHR47245">
    <property type="entry name" value="PEPTIDYLPROLYL ISOMERASE"/>
    <property type="match status" value="1"/>
</dbReference>
<evidence type="ECO:0000256" key="5">
    <source>
        <dbReference type="ARBA" id="ARBA00023110"/>
    </source>
</evidence>
<comment type="caution">
    <text evidence="12">The sequence shown here is derived from an EMBL/GenBank/DDBJ whole genome shotgun (WGS) entry which is preliminary data.</text>
</comment>
<accession>A0AAW9DQK1</accession>
<evidence type="ECO:0000313" key="13">
    <source>
        <dbReference type="Proteomes" id="UP001279553"/>
    </source>
</evidence>
<feature type="region of interest" description="Disordered" evidence="9">
    <location>
        <begin position="288"/>
        <end position="311"/>
    </location>
</feature>
<sequence>MKRSSYGYSAAVYGAVAVVMVTAGVARAATSDSANDATKPATSSSVPAKDPVVAIVNGHDIHLSALAKAAQSLPPQLQQAPPQELYPVLLNRLVDERALLVKARESGIAKKPAVKTQMREAANRALEAAYLRAEVKPKLNDAAVKAYYQKHYVGQKQPEEVKARQILVKTKAEAEKIIDQLNKGAKFSALAIKDSIDPGAKNGGELGWFTKDEMVKPFADAAFALKPGTYTKTPVQSQFGWHIIKSQGKREKPAPSFDDVKDSIRQKMTDAAITKALENARTGLKIKLFNPDGSPATPSSAGDSSMAPASK</sequence>
<dbReference type="Gene3D" id="3.10.50.40">
    <property type="match status" value="1"/>
</dbReference>
<dbReference type="SUPFAM" id="SSF54534">
    <property type="entry name" value="FKBP-like"/>
    <property type="match status" value="1"/>
</dbReference>
<evidence type="ECO:0000256" key="3">
    <source>
        <dbReference type="ARBA" id="ARBA00013194"/>
    </source>
</evidence>
<reference evidence="12 13" key="1">
    <citation type="submission" date="2023-11" db="EMBL/GenBank/DDBJ databases">
        <title>MicrobeMod: A computational toolkit for identifying prokaryotic methylation and restriction-modification with nanopore sequencing.</title>
        <authorList>
            <person name="Crits-Christoph A."/>
            <person name="Kang S.C."/>
            <person name="Lee H."/>
            <person name="Ostrov N."/>
        </authorList>
    </citation>
    <scope>NUCLEOTIDE SEQUENCE [LARGE SCALE GENOMIC DNA]</scope>
    <source>
        <strain evidence="12 13">DSMZ 700</strain>
    </source>
</reference>
<comment type="catalytic activity">
    <reaction evidence="1">
        <text>[protein]-peptidylproline (omega=180) = [protein]-peptidylproline (omega=0)</text>
        <dbReference type="Rhea" id="RHEA:16237"/>
        <dbReference type="Rhea" id="RHEA-COMP:10747"/>
        <dbReference type="Rhea" id="RHEA-COMP:10748"/>
        <dbReference type="ChEBI" id="CHEBI:83833"/>
        <dbReference type="ChEBI" id="CHEBI:83834"/>
        <dbReference type="EC" id="5.2.1.8"/>
    </reaction>
</comment>
<dbReference type="InterPro" id="IPR050245">
    <property type="entry name" value="PrsA_foldase"/>
</dbReference>
<dbReference type="InterPro" id="IPR046357">
    <property type="entry name" value="PPIase_dom_sf"/>
</dbReference>
<evidence type="ECO:0000256" key="6">
    <source>
        <dbReference type="ARBA" id="ARBA00030642"/>
    </source>
</evidence>